<dbReference type="Gene3D" id="2.20.130.20">
    <property type="match status" value="1"/>
</dbReference>
<dbReference type="Pfam" id="PF17973">
    <property type="entry name" value="bMG10"/>
    <property type="match status" value="1"/>
</dbReference>
<dbReference type="SMART" id="SM01360">
    <property type="entry name" value="A2M"/>
    <property type="match status" value="1"/>
</dbReference>
<feature type="domain" description="Alpha-2-macroglobulin" evidence="3">
    <location>
        <begin position="1197"/>
        <end position="1287"/>
    </location>
</feature>
<dbReference type="Gene3D" id="1.25.40.10">
    <property type="entry name" value="Tetratricopeptide repeat domain"/>
    <property type="match status" value="1"/>
</dbReference>
<name>A0AAQ3L917_9BACT</name>
<dbReference type="SMART" id="SM01419">
    <property type="entry name" value="Thiol-ester_cl"/>
    <property type="match status" value="1"/>
</dbReference>
<dbReference type="InterPro" id="IPR041246">
    <property type="entry name" value="Bact_MG10"/>
</dbReference>
<comment type="similarity">
    <text evidence="1">Belongs to the protease inhibitor I39 (alpha-2-macroglobulin) family. Bacterial alpha-2-macroglobulin subfamily.</text>
</comment>
<dbReference type="SMART" id="SM01359">
    <property type="entry name" value="A2M_N_2"/>
    <property type="match status" value="1"/>
</dbReference>
<dbReference type="CDD" id="cd02891">
    <property type="entry name" value="A2M_like"/>
    <property type="match status" value="1"/>
</dbReference>
<keyword evidence="5" id="KW-1185">Reference proteome</keyword>
<dbReference type="Pfam" id="PF01835">
    <property type="entry name" value="MG2"/>
    <property type="match status" value="1"/>
</dbReference>
<dbReference type="InterPro" id="IPR011626">
    <property type="entry name" value="Alpha-macroglobulin_TED"/>
</dbReference>
<dbReference type="InterPro" id="IPR002890">
    <property type="entry name" value="MG2"/>
</dbReference>
<evidence type="ECO:0000259" key="3">
    <source>
        <dbReference type="SMART" id="SM01360"/>
    </source>
</evidence>
<dbReference type="KEGG" id="puo:RZN69_19790"/>
<dbReference type="SUPFAM" id="SSF48239">
    <property type="entry name" value="Terpenoid cyclases/Protein prenyltransferases"/>
    <property type="match status" value="1"/>
</dbReference>
<dbReference type="EMBL" id="CP136920">
    <property type="protein sequence ID" value="WOO40872.1"/>
    <property type="molecule type" value="Genomic_DNA"/>
</dbReference>
<dbReference type="Pfam" id="PF07678">
    <property type="entry name" value="TED_complement"/>
    <property type="match status" value="2"/>
</dbReference>
<dbReference type="InterPro" id="IPR008930">
    <property type="entry name" value="Terpenoid_cyclase/PrenylTrfase"/>
</dbReference>
<evidence type="ECO:0000313" key="4">
    <source>
        <dbReference type="EMBL" id="WOO40872.1"/>
    </source>
</evidence>
<proteinExistence type="inferred from homology"/>
<dbReference type="Gene3D" id="2.60.40.10">
    <property type="entry name" value="Immunoglobulins"/>
    <property type="match status" value="1"/>
</dbReference>
<dbReference type="PANTHER" id="PTHR40094:SF1">
    <property type="entry name" value="UBIQUITIN DOMAIN-CONTAINING PROTEIN"/>
    <property type="match status" value="1"/>
</dbReference>
<organism evidence="4 5">
    <name type="scientific">Rubellicoccus peritrichatus</name>
    <dbReference type="NCBI Taxonomy" id="3080537"/>
    <lineage>
        <taxon>Bacteria</taxon>
        <taxon>Pseudomonadati</taxon>
        <taxon>Verrucomicrobiota</taxon>
        <taxon>Opitutia</taxon>
        <taxon>Puniceicoccales</taxon>
        <taxon>Cerasicoccaceae</taxon>
        <taxon>Rubellicoccus</taxon>
    </lineage>
</organism>
<feature type="domain" description="Alpha-2-macroglobulin bait region" evidence="2">
    <location>
        <begin position="925"/>
        <end position="1064"/>
    </location>
</feature>
<reference evidence="4 5" key="1">
    <citation type="submission" date="2023-10" db="EMBL/GenBank/DDBJ databases">
        <title>Rubellicoccus peritrichatus gen. nov., sp. nov., isolated from an algae of coral reef tank.</title>
        <authorList>
            <person name="Luo J."/>
        </authorList>
    </citation>
    <scope>NUCLEOTIDE SEQUENCE [LARGE SCALE GENOMIC DNA]</scope>
    <source>
        <strain evidence="4 5">CR14</strain>
    </source>
</reference>
<evidence type="ECO:0000313" key="5">
    <source>
        <dbReference type="Proteomes" id="UP001304300"/>
    </source>
</evidence>
<evidence type="ECO:0000259" key="2">
    <source>
        <dbReference type="SMART" id="SM01359"/>
    </source>
</evidence>
<dbReference type="RefSeq" id="WP_317833110.1">
    <property type="nucleotide sequence ID" value="NZ_CP136920.1"/>
</dbReference>
<accession>A0AAQ3L917</accession>
<dbReference type="InterPro" id="IPR001599">
    <property type="entry name" value="Macroglobln_a2"/>
</dbReference>
<protein>
    <submittedName>
        <fullName evidence="4">Alpha-2-macroglobulin family protein</fullName>
    </submittedName>
</protein>
<evidence type="ECO:0000256" key="1">
    <source>
        <dbReference type="ARBA" id="ARBA00010556"/>
    </source>
</evidence>
<dbReference type="InterPro" id="IPR047565">
    <property type="entry name" value="Alpha-macroglob_thiol-ester_cl"/>
</dbReference>
<gene>
    <name evidence="4" type="ORF">RZN69_19790</name>
</gene>
<dbReference type="GO" id="GO:0004866">
    <property type="term" value="F:endopeptidase inhibitor activity"/>
    <property type="evidence" value="ECO:0007669"/>
    <property type="project" value="InterPro"/>
</dbReference>
<dbReference type="InterPro" id="IPR011625">
    <property type="entry name" value="A2M_N_BRD"/>
</dbReference>
<dbReference type="Pfam" id="PF07703">
    <property type="entry name" value="A2M_BRD"/>
    <property type="match status" value="1"/>
</dbReference>
<dbReference type="Gene3D" id="2.60.40.1930">
    <property type="match status" value="1"/>
</dbReference>
<dbReference type="Pfam" id="PF00207">
    <property type="entry name" value="A2M"/>
    <property type="match status" value="1"/>
</dbReference>
<dbReference type="GO" id="GO:0005615">
    <property type="term" value="C:extracellular space"/>
    <property type="evidence" value="ECO:0007669"/>
    <property type="project" value="InterPro"/>
</dbReference>
<sequence>MRSLISTVTIFLFCFNLLPAEETTGDYSTLKQSAEELFDEGSYAKSVDVLKQIDGLADLTPEQKDWVTFRLADATWRSLSATNQTDPEVIGKEREKLEDLAEGLEKKAVASPPQLWAEIQESLGDSWWVNQNSRNWSAAWPYYQRALNWWAASTEIDEAREHYLAIVFRAVNPQPKQPYYSYGYWGNQIPLKVLDNVVKLAEKPEARAEAHYLLASAYMQRGGQYGAEAIKEQFQAALKEGKGTSWYDNALFQYAQWQEYQGGSYFDDNGNWIIAPNYVEALKLYRQILAEYKEGESQFWRQAKNRVEQITQRELQTFVHYNYLPEAAITINLRSRNVTDIELAVFPVDLSEIQFPGSESNKEPRSWLERMSFENTEAVFSWKSDKTLEAYVQVSENIQIPDGLEAGLYAVRATSAGEKALAWLLVTRAAVATKSDNSDLHAFVVDAQTGDPLSEAKLKIWYSWEEKNQRYWRSGSAVSKADGLAQIAFPERDGYSQAQLFVETAVGPVILDRGWSRNYHERDSWKVYAFTDRPAYRPEDTVHWKFSVRNRQGNTTYTVPAGESIRWRIVDPRGNEKAKGESALNDYGSAWGELKLSKDYPLGMYRIEFRRAKNNNWIGGDALFRLEEYKLPEFKVSVSTESADGEPQTAFILGDPVEVSVQADYYFGGAVTDADVEVVVHQKPFYHWWRPIQPYGWYHNDQHSRWRGYYGPGQQVMREKLKTDEAGRATFSIETPVNGQQDLEYTVEARVVDSSRREIIAKSTVKVTRQPYYVYLQPERTLYRPLEKAEINVKTLNANNNPVSVTGRIRLTRETWQEIWLGPNGEEITGKEYRIRQQSRGLFSRSFEPKEWYLIREGYDVQEIKTESLKTNDEGEAIFAFDVSEIGYYRLHWVSKDERGFPIKSDTAVWVTDDTSIDIGYHGGLQIVADADSFRAGSQTPVMLTTPGRKQHVWFTVEANGLIESRVIAMEGNVKLLNLDVTADWIPNVFLNASLFQDLQLLQDSKEFIVPPVDEFLDITVTPNADNYKPREKGTLTIEARNHRGHPVQAEVALSLFDESVLYIQPELAPDPREFFYGQKRGNSVQTFSSIWARQFMPVETKSDPARNEFRKREWKDGAWKQDSYDSFADSSRMRAAPQEALLESAVAAPMATAAPMQMNRQLGMAFAGKAIMEADEQAAQAGEEPTVVVRSDFRATILWQPDVITDEAGKATVTLDFPDSLTTWKAQARALALPGKVGMGETSVKTRLPLIARLQMPRFLITGDHAVISGVINNNTDDAIEADVSLRIEGDQLRVKKAGEKLTIPANGQARANFAVSAMLPGDAKLTLMAKGGGYGDAMELTLPVYEHGIDKFVAQSGKMTTQELTVNLEMPAFRAEGASFEIHATPSLAATMLDALPYLAQYPYGCVEQTMSRFMPAVIVAKTLKDLGLSEEDVVERAFGGIEKRSAGEGGEQLYELKQMVSKGLERLYDFQQSNGGWGWWKKSDPDLFMSAYVVWGLTVSEKAGIKVDSGALERGRDFLGKRLVDAEEHLDLEAWMLHALVSRFEGQDEHTASRYEAKAFAELWKNRDALNSYSRALLTLSAVYLGFEDEAQTLARNLSNGVIIDDTPQGSILTPDNQTNPAVLKTAHWGKDGIYYRWSEGGVEATAFAVKALLAAGGDKSLAEEAVNWLIQNRRGGQWSNTRDTAITILALTDYLKQSGEFDADIDYEILLGDEVLATQNLQGGASALAPSVFTIDASKLKEGANEIVFRKKSGEAPLYFSARANFFTLENPITPAGNVIFLQRDFYRIHPVSTLLDGYRDEKVAISSGAEVVSGDRIEIVLVVEAKNNLEYLVFEDLKAAGFEAVELQSGQPLYARELRVILDESGKKVLPAENAKDRYTGQQRWVYQELRDTRIATFADKLPEGYWELRYTLRAETPGSFSALPVLGHAMYVPEIRGNSSEFKVSVED</sequence>
<dbReference type="InterPro" id="IPR013783">
    <property type="entry name" value="Ig-like_fold"/>
</dbReference>
<dbReference type="Proteomes" id="UP001304300">
    <property type="component" value="Chromosome"/>
</dbReference>
<dbReference type="PANTHER" id="PTHR40094">
    <property type="entry name" value="ALPHA-2-MACROGLOBULIN HOMOLOG"/>
    <property type="match status" value="1"/>
</dbReference>
<dbReference type="Gene3D" id="1.50.10.20">
    <property type="match status" value="1"/>
</dbReference>
<dbReference type="InterPro" id="IPR011990">
    <property type="entry name" value="TPR-like_helical_dom_sf"/>
</dbReference>
<dbReference type="InterPro" id="IPR051802">
    <property type="entry name" value="YfhM-like"/>
</dbReference>